<proteinExistence type="predicted"/>
<comment type="caution">
    <text evidence="1">The sequence shown here is derived from an EMBL/GenBank/DDBJ whole genome shotgun (WGS) entry which is preliminary data.</text>
</comment>
<name>A0A7C1JYC7_9CHLR</name>
<protein>
    <submittedName>
        <fullName evidence="1">Glycosyltransferase</fullName>
    </submittedName>
</protein>
<keyword evidence="1" id="KW-0808">Transferase</keyword>
<reference evidence="1" key="1">
    <citation type="journal article" date="2020" name="mSystems">
        <title>Genome- and Community-Level Interaction Insights into Carbon Utilization and Element Cycling Functions of Hydrothermarchaeota in Hydrothermal Sediment.</title>
        <authorList>
            <person name="Zhou Z."/>
            <person name="Liu Y."/>
            <person name="Xu W."/>
            <person name="Pan J."/>
            <person name="Luo Z.H."/>
            <person name="Li M."/>
        </authorList>
    </citation>
    <scope>NUCLEOTIDE SEQUENCE [LARGE SCALE GENOMIC DNA]</scope>
    <source>
        <strain evidence="1">SpSt-289</strain>
    </source>
</reference>
<accession>A0A7C1JYC7</accession>
<dbReference type="AlphaFoldDB" id="A0A7C1JYC7"/>
<dbReference type="PANTHER" id="PTHR12526">
    <property type="entry name" value="GLYCOSYLTRANSFERASE"/>
    <property type="match status" value="1"/>
</dbReference>
<gene>
    <name evidence="1" type="ORF">ENQ20_16610</name>
</gene>
<organism evidence="1">
    <name type="scientific">Caldilinea aerophila</name>
    <dbReference type="NCBI Taxonomy" id="133453"/>
    <lineage>
        <taxon>Bacteria</taxon>
        <taxon>Bacillati</taxon>
        <taxon>Chloroflexota</taxon>
        <taxon>Caldilineae</taxon>
        <taxon>Caldilineales</taxon>
        <taxon>Caldilineaceae</taxon>
        <taxon>Caldilinea</taxon>
    </lineage>
</organism>
<dbReference type="SUPFAM" id="SSF53756">
    <property type="entry name" value="UDP-Glycosyltransferase/glycogen phosphorylase"/>
    <property type="match status" value="1"/>
</dbReference>
<evidence type="ECO:0000313" key="1">
    <source>
        <dbReference type="EMBL" id="HDX33088.1"/>
    </source>
</evidence>
<sequence>MKALPAAGDAQRWSATTGASSIVAGTTSTLQPFGPTHLHRNCDAMNILFVVPYAPNPVRVRPYEFIRTLVRRGHQVTVATLWTSEQERSDLEQLTAAGAGVIAEPMHTAHSLLNSARALLGPTPLQASYSWNPRLMTRIRETLQRLHVDAVHVEHLRGSRYAVGVRTFLNNATLPARPPIIWDSVDSISYLFEQAVQTSRTLRSRLIIGIELERTRCHEAWLVGQFERTLVTSALDRAAFVGLLNEYFPEALPALVERIEVIPNGVDLERFAFRDPLERPPATIIFSGKMSYHANVTAALHLVNDVMPLVWAQRPDVQVWIVGRDPTAEVRKLAEGHPPLPSGKPRVMVTGAVPDMAEYIQAATIAVAPLLYGAGIQNKALEALACGTPVVATHQATAALNVVSGRELLIADGAEAFAQALLTLLADPALRARLGAAGRRFVEAHHSWDAAVARLEAIYQTPPLR</sequence>
<dbReference type="EMBL" id="DSMG01000173">
    <property type="protein sequence ID" value="HDX33088.1"/>
    <property type="molecule type" value="Genomic_DNA"/>
</dbReference>
<dbReference type="CDD" id="cd03801">
    <property type="entry name" value="GT4_PimA-like"/>
    <property type="match status" value="1"/>
</dbReference>
<dbReference type="PANTHER" id="PTHR12526:SF600">
    <property type="entry name" value="GLYCOSYL TRANSFERASE GROUP 1"/>
    <property type="match status" value="1"/>
</dbReference>
<dbReference type="Gene3D" id="3.40.50.2000">
    <property type="entry name" value="Glycogen Phosphorylase B"/>
    <property type="match status" value="2"/>
</dbReference>
<dbReference type="Pfam" id="PF13692">
    <property type="entry name" value="Glyco_trans_1_4"/>
    <property type="match status" value="1"/>
</dbReference>
<dbReference type="GO" id="GO:0016757">
    <property type="term" value="F:glycosyltransferase activity"/>
    <property type="evidence" value="ECO:0007669"/>
    <property type="project" value="TreeGrafter"/>
</dbReference>